<dbReference type="Proteomes" id="UP000474296">
    <property type="component" value="Unassembled WGS sequence"/>
</dbReference>
<sequence length="120" mass="14192">MITSYKNTIELLEDVTAKKLYANLILQLNKDFNYAAVDVSFPKTIEPAQLITELHEIIYRLIQEKFAEYLNLLYIVDVPEKDVKNLEEADTIEISRQVLFMILKREWQKVWFKSVYSTSN</sequence>
<dbReference type="EMBL" id="JAABOQ010000005">
    <property type="protein sequence ID" value="NER18042.1"/>
    <property type="molecule type" value="Genomic_DNA"/>
</dbReference>
<accession>A0A6M0CK99</accession>
<protein>
    <submittedName>
        <fullName evidence="1">Uncharacterized protein</fullName>
    </submittedName>
</protein>
<reference evidence="1 2" key="1">
    <citation type="submission" date="2020-01" db="EMBL/GenBank/DDBJ databases">
        <title>Spongiivirga citrea KCTC 32990T.</title>
        <authorList>
            <person name="Wang G."/>
        </authorList>
    </citation>
    <scope>NUCLEOTIDE SEQUENCE [LARGE SCALE GENOMIC DNA]</scope>
    <source>
        <strain evidence="1 2">KCTC 32990</strain>
    </source>
</reference>
<comment type="caution">
    <text evidence="1">The sequence shown here is derived from an EMBL/GenBank/DDBJ whole genome shotgun (WGS) entry which is preliminary data.</text>
</comment>
<keyword evidence="2" id="KW-1185">Reference proteome</keyword>
<name>A0A6M0CK99_9FLAO</name>
<dbReference type="RefSeq" id="WP_164032724.1">
    <property type="nucleotide sequence ID" value="NZ_JAABOQ010000005.1"/>
</dbReference>
<dbReference type="AlphaFoldDB" id="A0A6M0CK99"/>
<proteinExistence type="predicted"/>
<evidence type="ECO:0000313" key="2">
    <source>
        <dbReference type="Proteomes" id="UP000474296"/>
    </source>
</evidence>
<evidence type="ECO:0000313" key="1">
    <source>
        <dbReference type="EMBL" id="NER18042.1"/>
    </source>
</evidence>
<gene>
    <name evidence="1" type="ORF">GWK10_12520</name>
</gene>
<organism evidence="1 2">
    <name type="scientific">Spongiivirga citrea</name>
    <dbReference type="NCBI Taxonomy" id="1481457"/>
    <lineage>
        <taxon>Bacteria</taxon>
        <taxon>Pseudomonadati</taxon>
        <taxon>Bacteroidota</taxon>
        <taxon>Flavobacteriia</taxon>
        <taxon>Flavobacteriales</taxon>
        <taxon>Flavobacteriaceae</taxon>
        <taxon>Spongiivirga</taxon>
    </lineage>
</organism>